<gene>
    <name evidence="1" type="primary">ORF217917</name>
</gene>
<evidence type="ECO:0000313" key="1">
    <source>
        <dbReference type="EMBL" id="CEK98146.1"/>
    </source>
</evidence>
<organism evidence="1">
    <name type="scientific">Arion vulgaris</name>
    <dbReference type="NCBI Taxonomy" id="1028688"/>
    <lineage>
        <taxon>Eukaryota</taxon>
        <taxon>Metazoa</taxon>
        <taxon>Spiralia</taxon>
        <taxon>Lophotrochozoa</taxon>
        <taxon>Mollusca</taxon>
        <taxon>Gastropoda</taxon>
        <taxon>Heterobranchia</taxon>
        <taxon>Euthyneura</taxon>
        <taxon>Panpulmonata</taxon>
        <taxon>Eupulmonata</taxon>
        <taxon>Stylommatophora</taxon>
        <taxon>Helicina</taxon>
        <taxon>Arionoidea</taxon>
        <taxon>Arionidae</taxon>
        <taxon>Arion</taxon>
    </lineage>
</organism>
<protein>
    <submittedName>
        <fullName evidence="1">Uncharacterized protein</fullName>
    </submittedName>
</protein>
<accession>A0A0B7C0I2</accession>
<dbReference type="EMBL" id="HACG01051275">
    <property type="protein sequence ID" value="CEK98146.1"/>
    <property type="molecule type" value="Transcribed_RNA"/>
</dbReference>
<name>A0A0B7C0I2_9EUPU</name>
<dbReference type="AlphaFoldDB" id="A0A0B7C0I2"/>
<proteinExistence type="predicted"/>
<sequence>IRRCALADPENMIMPQDVREKIERDVEKRRSSMVRKISQFFNVHLGLNKEEDLI</sequence>
<reference evidence="1" key="1">
    <citation type="submission" date="2014-12" db="EMBL/GenBank/DDBJ databases">
        <title>Insight into the proteome of Arion vulgaris.</title>
        <authorList>
            <person name="Aradska J."/>
            <person name="Bulat T."/>
            <person name="Smidak R."/>
            <person name="Sarate P."/>
            <person name="Gangsoo J."/>
            <person name="Sialana F."/>
            <person name="Bilban M."/>
            <person name="Lubec G."/>
        </authorList>
    </citation>
    <scope>NUCLEOTIDE SEQUENCE</scope>
    <source>
        <tissue evidence="1">Skin</tissue>
    </source>
</reference>
<feature type="non-terminal residue" evidence="1">
    <location>
        <position position="1"/>
    </location>
</feature>